<evidence type="ECO:0000313" key="1">
    <source>
        <dbReference type="EMBL" id="CAA9257499.1"/>
    </source>
</evidence>
<dbReference type="AlphaFoldDB" id="A0A6J4IQW4"/>
<proteinExistence type="predicted"/>
<gene>
    <name evidence="1" type="ORF">AVDCRST_MAG56-2289</name>
</gene>
<name>A0A6J4IQW4_9SPHI</name>
<protein>
    <submittedName>
        <fullName evidence="1">Uncharacterized protein</fullName>
    </submittedName>
</protein>
<reference evidence="1" key="1">
    <citation type="submission" date="2020-02" db="EMBL/GenBank/DDBJ databases">
        <authorList>
            <person name="Meier V. D."/>
        </authorList>
    </citation>
    <scope>NUCLEOTIDE SEQUENCE</scope>
    <source>
        <strain evidence="1">AVDCRST_MAG56</strain>
    </source>
</reference>
<sequence>MTHLRPVSPLKGAYRFAFLYFPPYLHPPGTPLRVCFL</sequence>
<organism evidence="1">
    <name type="scientific">uncultured Cytophagales bacterium</name>
    <dbReference type="NCBI Taxonomy" id="158755"/>
    <lineage>
        <taxon>Bacteria</taxon>
        <taxon>Pseudomonadati</taxon>
        <taxon>Bacteroidota</taxon>
        <taxon>Sphingobacteriia</taxon>
        <taxon>Sphingobacteriales</taxon>
        <taxon>environmental samples</taxon>
    </lineage>
</organism>
<dbReference type="EMBL" id="CADCTQ010000207">
    <property type="protein sequence ID" value="CAA9257499.1"/>
    <property type="molecule type" value="Genomic_DNA"/>
</dbReference>
<accession>A0A6J4IQW4</accession>